<evidence type="ECO:0008006" key="3">
    <source>
        <dbReference type="Google" id="ProtNLM"/>
    </source>
</evidence>
<dbReference type="RefSeq" id="WP_345301227.1">
    <property type="nucleotide sequence ID" value="NZ_BAABJE010000001.1"/>
</dbReference>
<evidence type="ECO:0000313" key="2">
    <source>
        <dbReference type="Proteomes" id="UP001499959"/>
    </source>
</evidence>
<organism evidence="1 2">
    <name type="scientific">Lysobacter hankyongensis</name>
    <dbReference type="NCBI Taxonomy" id="1176535"/>
    <lineage>
        <taxon>Bacteria</taxon>
        <taxon>Pseudomonadati</taxon>
        <taxon>Pseudomonadota</taxon>
        <taxon>Gammaproteobacteria</taxon>
        <taxon>Lysobacterales</taxon>
        <taxon>Lysobacteraceae</taxon>
        <taxon>Lysobacter</taxon>
    </lineage>
</organism>
<gene>
    <name evidence="1" type="ORF">GCM10023307_00050</name>
</gene>
<keyword evidence="2" id="KW-1185">Reference proteome</keyword>
<dbReference type="InterPro" id="IPR022519">
    <property type="entry name" value="Gloeo/Verruco_rpt"/>
</dbReference>
<dbReference type="NCBIfam" id="TIGR03803">
    <property type="entry name" value="Gloeo_Verruco"/>
    <property type="match status" value="7"/>
</dbReference>
<proteinExistence type="predicted"/>
<sequence length="497" mass="50877">MNHDDTSHAAQTQAQGADTGWDFASLYGFDPNSSLGNTPKGCLVADVFGNLYGVTNVGGLTDGDPSGHGVVFRLAPSENSPICTTYTYSVLHHFNGADGARPVGGLLATDGGRTFYGTTAGGGVTGNGVVFRLSLSGDGSVHYLPLYNFQAMHLPPSTPATNPDGAAPTARLAIDARGVLYGTTSAGGANGGGTAFMLTPDKSAFVFTKLHDFSAPTGYDDNTGALTLDPEGNLYGLKQLGGANAAGELFALFRSPLGGYVYDTLYSFPMSMQTAAMPTGDLAIDARGRLYGTTYSGGSNWSGSVFMVDLSSSPPQFDTLHDFDIAASGVACPLAGVVLDADGNVYGTASDSDANGAVFMLKNNGDGSYTYSTLFDFVDSNTQGNSPENNLIFDGNGNLCGTTVEGGGSDGGTVFKLIDIRTAKGAAVWEDGVILGVTMIIGGQGYTSAPSVRFDAPGIGMTAQGVAVLTDGVVTAVQMTNNGSGYTFAPQVHFSSP</sequence>
<name>A0ABP9AFI4_9GAMM</name>
<comment type="caution">
    <text evidence="1">The sequence shown here is derived from an EMBL/GenBank/DDBJ whole genome shotgun (WGS) entry which is preliminary data.</text>
</comment>
<reference evidence="2" key="1">
    <citation type="journal article" date="2019" name="Int. J. Syst. Evol. Microbiol.">
        <title>The Global Catalogue of Microorganisms (GCM) 10K type strain sequencing project: providing services to taxonomists for standard genome sequencing and annotation.</title>
        <authorList>
            <consortium name="The Broad Institute Genomics Platform"/>
            <consortium name="The Broad Institute Genome Sequencing Center for Infectious Disease"/>
            <person name="Wu L."/>
            <person name="Ma J."/>
        </authorList>
    </citation>
    <scope>NUCLEOTIDE SEQUENCE [LARGE SCALE GENOMIC DNA]</scope>
    <source>
        <strain evidence="2">JCM 18204</strain>
    </source>
</reference>
<accession>A0ABP9AFI4</accession>
<protein>
    <recommendedName>
        <fullName evidence="3">SMP-30/Gluconolactonase/LRE-like region domain-containing protein</fullName>
    </recommendedName>
</protein>
<dbReference type="Proteomes" id="UP001499959">
    <property type="component" value="Unassembled WGS sequence"/>
</dbReference>
<dbReference type="SUPFAM" id="SSF63829">
    <property type="entry name" value="Calcium-dependent phosphotriesterase"/>
    <property type="match status" value="1"/>
</dbReference>
<dbReference type="EMBL" id="BAABJE010000001">
    <property type="protein sequence ID" value="GAA4780273.1"/>
    <property type="molecule type" value="Genomic_DNA"/>
</dbReference>
<evidence type="ECO:0000313" key="1">
    <source>
        <dbReference type="EMBL" id="GAA4780273.1"/>
    </source>
</evidence>